<organism evidence="2 3">
    <name type="scientific">Trichinella pseudospiralis</name>
    <name type="common">Parasitic roundworm</name>
    <dbReference type="NCBI Taxonomy" id="6337"/>
    <lineage>
        <taxon>Eukaryota</taxon>
        <taxon>Metazoa</taxon>
        <taxon>Ecdysozoa</taxon>
        <taxon>Nematoda</taxon>
        <taxon>Enoplea</taxon>
        <taxon>Dorylaimia</taxon>
        <taxon>Trichinellida</taxon>
        <taxon>Trichinellidae</taxon>
        <taxon>Trichinella</taxon>
    </lineage>
</organism>
<dbReference type="AlphaFoldDB" id="A0A0V1FRC9"/>
<keyword evidence="1" id="KW-0472">Membrane</keyword>
<name>A0A0V1FRC9_TRIPS</name>
<evidence type="ECO:0000313" key="3">
    <source>
        <dbReference type="Proteomes" id="UP000054995"/>
    </source>
</evidence>
<feature type="transmembrane region" description="Helical" evidence="1">
    <location>
        <begin position="94"/>
        <end position="115"/>
    </location>
</feature>
<proteinExistence type="predicted"/>
<evidence type="ECO:0000313" key="2">
    <source>
        <dbReference type="EMBL" id="KRY88587.1"/>
    </source>
</evidence>
<dbReference type="Proteomes" id="UP000054995">
    <property type="component" value="Unassembled WGS sequence"/>
</dbReference>
<keyword evidence="1" id="KW-1133">Transmembrane helix</keyword>
<gene>
    <name evidence="2" type="ORF">T4D_14499</name>
</gene>
<comment type="caution">
    <text evidence="2">The sequence shown here is derived from an EMBL/GenBank/DDBJ whole genome shotgun (WGS) entry which is preliminary data.</text>
</comment>
<feature type="transmembrane region" description="Helical" evidence="1">
    <location>
        <begin position="16"/>
        <end position="34"/>
    </location>
</feature>
<dbReference type="EMBL" id="JYDT01000040">
    <property type="protein sequence ID" value="KRY88587.1"/>
    <property type="molecule type" value="Genomic_DNA"/>
</dbReference>
<protein>
    <submittedName>
        <fullName evidence="2">Uncharacterized protein</fullName>
    </submittedName>
</protein>
<evidence type="ECO:0000256" key="1">
    <source>
        <dbReference type="SAM" id="Phobius"/>
    </source>
</evidence>
<sequence length="116" mass="13409">MNEVLVNVQLSLSRPLMLKICAMSILPFACNIFLVPIENTIYGILKSLIMVIFLKTNCDYQNHSFRKDSRVCLEAPVTFIVELIRYYNYAKQSLLAMPSCYELLLIICNFSTYLIK</sequence>
<keyword evidence="1" id="KW-0812">Transmembrane</keyword>
<reference evidence="2 3" key="1">
    <citation type="submission" date="2015-01" db="EMBL/GenBank/DDBJ databases">
        <title>Evolution of Trichinella species and genotypes.</title>
        <authorList>
            <person name="Korhonen P.K."/>
            <person name="Edoardo P."/>
            <person name="Giuseppe L.R."/>
            <person name="Gasser R.B."/>
        </authorList>
    </citation>
    <scope>NUCLEOTIDE SEQUENCE [LARGE SCALE GENOMIC DNA]</scope>
    <source>
        <strain evidence="2">ISS470</strain>
    </source>
</reference>
<accession>A0A0V1FRC9</accession>
<keyword evidence="3" id="KW-1185">Reference proteome</keyword>